<protein>
    <recommendedName>
        <fullName evidence="3">Transglutaminase superfamily protein</fullName>
    </recommendedName>
</protein>
<reference evidence="1 2" key="1">
    <citation type="journal article" date="2019" name="Int. J. Syst. Evol. Microbiol.">
        <title>The Global Catalogue of Microorganisms (GCM) 10K type strain sequencing project: providing services to taxonomists for standard genome sequencing and annotation.</title>
        <authorList>
            <consortium name="The Broad Institute Genomics Platform"/>
            <consortium name="The Broad Institute Genome Sequencing Center for Infectious Disease"/>
            <person name="Wu L."/>
            <person name="Ma J."/>
        </authorList>
    </citation>
    <scope>NUCLEOTIDE SEQUENCE [LARGE SCALE GENOMIC DNA]</scope>
    <source>
        <strain evidence="1 2">JCM 14303</strain>
    </source>
</reference>
<evidence type="ECO:0000313" key="2">
    <source>
        <dbReference type="Proteomes" id="UP001500363"/>
    </source>
</evidence>
<proteinExistence type="predicted"/>
<gene>
    <name evidence="1" type="ORF">GCM10009741_11580</name>
</gene>
<accession>A0ABN2AA59</accession>
<dbReference type="RefSeq" id="WP_344170468.1">
    <property type="nucleotide sequence ID" value="NZ_BAAANC010000001.1"/>
</dbReference>
<keyword evidence="2" id="KW-1185">Reference proteome</keyword>
<evidence type="ECO:0000313" key="1">
    <source>
        <dbReference type="EMBL" id="GAA1514852.1"/>
    </source>
</evidence>
<organism evidence="1 2">
    <name type="scientific">Kribbella lupini</name>
    <dbReference type="NCBI Taxonomy" id="291602"/>
    <lineage>
        <taxon>Bacteria</taxon>
        <taxon>Bacillati</taxon>
        <taxon>Actinomycetota</taxon>
        <taxon>Actinomycetes</taxon>
        <taxon>Propionibacteriales</taxon>
        <taxon>Kribbellaceae</taxon>
        <taxon>Kribbella</taxon>
    </lineage>
</organism>
<name>A0ABN2AA59_9ACTN</name>
<dbReference type="Proteomes" id="UP001500363">
    <property type="component" value="Unassembled WGS sequence"/>
</dbReference>
<sequence>MPFPWVTPAPAVLPHLDPVRQRPGWADDLGNCRERLLEAWDEDTIYRGPLDAPLENARPSRGQCGVSSAWLIEQLLDRVDGSKLAYCYGQVSLGSTQLLTSHCWVEVVGDSYDQRWVIDFTADQIEALRRYEVLCWPHDELLERLTINYDSSISRLDPIELSNDLVQKRLDILKANLRARDISAG</sequence>
<evidence type="ECO:0008006" key="3">
    <source>
        <dbReference type="Google" id="ProtNLM"/>
    </source>
</evidence>
<dbReference type="EMBL" id="BAAANC010000001">
    <property type="protein sequence ID" value="GAA1514852.1"/>
    <property type="molecule type" value="Genomic_DNA"/>
</dbReference>
<comment type="caution">
    <text evidence="1">The sequence shown here is derived from an EMBL/GenBank/DDBJ whole genome shotgun (WGS) entry which is preliminary data.</text>
</comment>